<reference evidence="1 2" key="1">
    <citation type="submission" date="2023-05" db="EMBL/GenBank/DDBJ databases">
        <authorList>
            <person name="Gao F."/>
        </authorList>
    </citation>
    <scope>NUCLEOTIDE SEQUENCE [LARGE SCALE GENOMIC DNA]</scope>
    <source>
        <strain evidence="1 2">MIMF12</strain>
    </source>
</reference>
<dbReference type="EMBL" id="JASNGB010000152">
    <property type="protein sequence ID" value="MDL2345123.1"/>
    <property type="molecule type" value="Genomic_DNA"/>
</dbReference>
<accession>A0ABT7JKX8</accession>
<sequence>MSEQVTLEAEFLRRALEREDNAERVAVTPGTLPPDLPVTLPDLPGMRVLGGVRSVLPGWTFASPGSARAAAAGPVRLQWRAFLDIPAPQPQVMDALLGRFTEQGWQESQVFQQVFVEAARSEWAATALEPARTLGVQSRQQGGVTQVELTVADTDPGQVEHLRGRWSHPHFADQFEPPLPTLILPDGWKGQMQTGQGGPIRSQLSALRPPPGPAPDPAALLAHFLPQLERQGWRLLHREDGPESLSVHRTPLGVGTLSLRVKDGGLSALIVHVTAEEGRGSSRVTVPVS</sequence>
<name>A0ABT7JKX8_9DEIO</name>
<protein>
    <submittedName>
        <fullName evidence="1">Uncharacterized protein</fullName>
    </submittedName>
</protein>
<keyword evidence="2" id="KW-1185">Reference proteome</keyword>
<comment type="caution">
    <text evidence="1">The sequence shown here is derived from an EMBL/GenBank/DDBJ whole genome shotgun (WGS) entry which is preliminary data.</text>
</comment>
<organism evidence="1 2">
    <name type="scientific">Deinococcus rhizophilus</name>
    <dbReference type="NCBI Taxonomy" id="3049544"/>
    <lineage>
        <taxon>Bacteria</taxon>
        <taxon>Thermotogati</taxon>
        <taxon>Deinococcota</taxon>
        <taxon>Deinococci</taxon>
        <taxon>Deinococcales</taxon>
        <taxon>Deinococcaceae</taxon>
        <taxon>Deinococcus</taxon>
    </lineage>
</organism>
<dbReference type="Proteomes" id="UP001302059">
    <property type="component" value="Unassembled WGS sequence"/>
</dbReference>
<evidence type="ECO:0000313" key="1">
    <source>
        <dbReference type="EMBL" id="MDL2345123.1"/>
    </source>
</evidence>
<proteinExistence type="predicted"/>
<gene>
    <name evidence="1" type="ORF">QOL99_13310</name>
</gene>
<evidence type="ECO:0000313" key="2">
    <source>
        <dbReference type="Proteomes" id="UP001302059"/>
    </source>
</evidence>
<dbReference type="RefSeq" id="WP_285524510.1">
    <property type="nucleotide sequence ID" value="NZ_JASNGB010000152.1"/>
</dbReference>